<dbReference type="RefSeq" id="WP_184753302.1">
    <property type="nucleotide sequence ID" value="NZ_BAABEK010000069.1"/>
</dbReference>
<name>A0A7W7RRJ9_9ACTN</name>
<keyword evidence="1" id="KW-0472">Membrane</keyword>
<reference evidence="2 3" key="1">
    <citation type="submission" date="2020-08" db="EMBL/GenBank/DDBJ databases">
        <title>Sequencing the genomes of 1000 actinobacteria strains.</title>
        <authorList>
            <person name="Klenk H.-P."/>
        </authorList>
    </citation>
    <scope>NUCLEOTIDE SEQUENCE [LARGE SCALE GENOMIC DNA]</scope>
    <source>
        <strain evidence="2 3">DSM 43023</strain>
    </source>
</reference>
<evidence type="ECO:0000256" key="1">
    <source>
        <dbReference type="SAM" id="Phobius"/>
    </source>
</evidence>
<keyword evidence="1" id="KW-1133">Transmembrane helix</keyword>
<protein>
    <submittedName>
        <fullName evidence="2">Uncharacterized protein</fullName>
    </submittedName>
</protein>
<accession>A0A7W7RRJ9</accession>
<dbReference type="AlphaFoldDB" id="A0A7W7RRJ9"/>
<evidence type="ECO:0000313" key="3">
    <source>
        <dbReference type="Proteomes" id="UP000534286"/>
    </source>
</evidence>
<comment type="caution">
    <text evidence="2">The sequence shown here is derived from an EMBL/GenBank/DDBJ whole genome shotgun (WGS) entry which is preliminary data.</text>
</comment>
<keyword evidence="3" id="KW-1185">Reference proteome</keyword>
<sequence length="61" mass="6280">MLGQSALHRTQGTFITGSTCAALAGDAHLPHYGHAAALIGISILLAILIIVAIAIFRSGRK</sequence>
<proteinExistence type="predicted"/>
<dbReference type="EMBL" id="JACHJU010000001">
    <property type="protein sequence ID" value="MBB4936820.1"/>
    <property type="molecule type" value="Genomic_DNA"/>
</dbReference>
<evidence type="ECO:0000313" key="2">
    <source>
        <dbReference type="EMBL" id="MBB4936820.1"/>
    </source>
</evidence>
<dbReference type="Proteomes" id="UP000534286">
    <property type="component" value="Unassembled WGS sequence"/>
</dbReference>
<feature type="transmembrane region" description="Helical" evidence="1">
    <location>
        <begin position="35"/>
        <end position="56"/>
    </location>
</feature>
<gene>
    <name evidence="2" type="ORF">FHR32_001125</name>
</gene>
<keyword evidence="1" id="KW-0812">Transmembrane</keyword>
<organism evidence="2 3">
    <name type="scientific">Streptosporangium album</name>
    <dbReference type="NCBI Taxonomy" id="47479"/>
    <lineage>
        <taxon>Bacteria</taxon>
        <taxon>Bacillati</taxon>
        <taxon>Actinomycetota</taxon>
        <taxon>Actinomycetes</taxon>
        <taxon>Streptosporangiales</taxon>
        <taxon>Streptosporangiaceae</taxon>
        <taxon>Streptosporangium</taxon>
    </lineage>
</organism>